<evidence type="ECO:0000256" key="1">
    <source>
        <dbReference type="SAM" id="Phobius"/>
    </source>
</evidence>
<accession>A0A068UYL3</accession>
<evidence type="ECO:0000313" key="3">
    <source>
        <dbReference type="Proteomes" id="UP000295252"/>
    </source>
</evidence>
<dbReference type="EMBL" id="HG739158">
    <property type="protein sequence ID" value="CDP13402.1"/>
    <property type="molecule type" value="Genomic_DNA"/>
</dbReference>
<dbReference type="InParanoid" id="A0A068UYL3"/>
<evidence type="ECO:0000313" key="2">
    <source>
        <dbReference type="EMBL" id="CDP13402.1"/>
    </source>
</evidence>
<dbReference type="Gramene" id="CDP13402">
    <property type="protein sequence ID" value="CDP13402"/>
    <property type="gene ID" value="GSCOC_T00038328001"/>
</dbReference>
<sequence>MDFTILYTFSELLALKIFFFRNKKKRVFFFFFFFNSPISSHSQLLGTGFLTAGKILRRRE</sequence>
<dbReference type="Proteomes" id="UP000295252">
    <property type="component" value="Chromosome III"/>
</dbReference>
<proteinExistence type="predicted"/>
<dbReference type="AlphaFoldDB" id="A0A068UYL3"/>
<keyword evidence="1" id="KW-0472">Membrane</keyword>
<reference evidence="3" key="1">
    <citation type="journal article" date="2014" name="Science">
        <title>The coffee genome provides insight into the convergent evolution of caffeine biosynthesis.</title>
        <authorList>
            <person name="Denoeud F."/>
            <person name="Carretero-Paulet L."/>
            <person name="Dereeper A."/>
            <person name="Droc G."/>
            <person name="Guyot R."/>
            <person name="Pietrella M."/>
            <person name="Zheng C."/>
            <person name="Alberti A."/>
            <person name="Anthony F."/>
            <person name="Aprea G."/>
            <person name="Aury J.M."/>
            <person name="Bento P."/>
            <person name="Bernard M."/>
            <person name="Bocs S."/>
            <person name="Campa C."/>
            <person name="Cenci A."/>
            <person name="Combes M.C."/>
            <person name="Crouzillat D."/>
            <person name="Da Silva C."/>
            <person name="Daddiego L."/>
            <person name="De Bellis F."/>
            <person name="Dussert S."/>
            <person name="Garsmeur O."/>
            <person name="Gayraud T."/>
            <person name="Guignon V."/>
            <person name="Jahn K."/>
            <person name="Jamilloux V."/>
            <person name="Joet T."/>
            <person name="Labadie K."/>
            <person name="Lan T."/>
            <person name="Leclercq J."/>
            <person name="Lepelley M."/>
            <person name="Leroy T."/>
            <person name="Li L.T."/>
            <person name="Librado P."/>
            <person name="Lopez L."/>
            <person name="Munoz A."/>
            <person name="Noel B."/>
            <person name="Pallavicini A."/>
            <person name="Perrotta G."/>
            <person name="Poncet V."/>
            <person name="Pot D."/>
            <person name="Priyono X."/>
            <person name="Rigoreau M."/>
            <person name="Rouard M."/>
            <person name="Rozas J."/>
            <person name="Tranchant-Dubreuil C."/>
            <person name="VanBuren R."/>
            <person name="Zhang Q."/>
            <person name="Andrade A.C."/>
            <person name="Argout X."/>
            <person name="Bertrand B."/>
            <person name="de Kochko A."/>
            <person name="Graziosi G."/>
            <person name="Henry R.J."/>
            <person name="Jayarama X."/>
            <person name="Ming R."/>
            <person name="Nagai C."/>
            <person name="Rounsley S."/>
            <person name="Sankoff D."/>
            <person name="Giuliano G."/>
            <person name="Albert V.A."/>
            <person name="Wincker P."/>
            <person name="Lashermes P."/>
        </authorList>
    </citation>
    <scope>NUCLEOTIDE SEQUENCE [LARGE SCALE GENOMIC DNA]</scope>
    <source>
        <strain evidence="3">cv. DH200-94</strain>
    </source>
</reference>
<name>A0A068UYL3_COFCA</name>
<feature type="transmembrane region" description="Helical" evidence="1">
    <location>
        <begin position="28"/>
        <end position="52"/>
    </location>
</feature>
<keyword evidence="3" id="KW-1185">Reference proteome</keyword>
<keyword evidence="1" id="KW-1133">Transmembrane helix</keyword>
<keyword evidence="1" id="KW-0812">Transmembrane</keyword>
<protein>
    <submittedName>
        <fullName evidence="2">Uncharacterized protein</fullName>
    </submittedName>
</protein>
<gene>
    <name evidence="2" type="ORF">GSCOC_T00038328001</name>
</gene>
<organism evidence="2 3">
    <name type="scientific">Coffea canephora</name>
    <name type="common">Robusta coffee</name>
    <dbReference type="NCBI Taxonomy" id="49390"/>
    <lineage>
        <taxon>Eukaryota</taxon>
        <taxon>Viridiplantae</taxon>
        <taxon>Streptophyta</taxon>
        <taxon>Embryophyta</taxon>
        <taxon>Tracheophyta</taxon>
        <taxon>Spermatophyta</taxon>
        <taxon>Magnoliopsida</taxon>
        <taxon>eudicotyledons</taxon>
        <taxon>Gunneridae</taxon>
        <taxon>Pentapetalae</taxon>
        <taxon>asterids</taxon>
        <taxon>lamiids</taxon>
        <taxon>Gentianales</taxon>
        <taxon>Rubiaceae</taxon>
        <taxon>Ixoroideae</taxon>
        <taxon>Gardenieae complex</taxon>
        <taxon>Bertiereae - Coffeeae clade</taxon>
        <taxon>Coffeeae</taxon>
        <taxon>Coffea</taxon>
    </lineage>
</organism>